<sequence length="19" mass="2219">MVDSRATTKFINKCFITEN</sequence>
<comment type="caution">
    <text evidence="1">The sequence shown here is derived from an EMBL/GenBank/DDBJ whole genome shotgun (WGS) entry which is preliminary data.</text>
</comment>
<reference evidence="1" key="2">
    <citation type="journal article" name="Front. Microbiol.">
        <title>Degradative Capacity of Two Strains of Rhodonia placenta: From Phenotype to Genotype.</title>
        <authorList>
            <person name="Kolle M."/>
            <person name="Horta M.A.C."/>
            <person name="Nowrousian M."/>
            <person name="Ohm R.A."/>
            <person name="Benz J.P."/>
            <person name="Pilgard A."/>
        </authorList>
    </citation>
    <scope>NUCLEOTIDE SEQUENCE</scope>
    <source>
        <strain evidence="1">FPRL280</strain>
    </source>
</reference>
<protein>
    <submittedName>
        <fullName evidence="1">Uncharacterized protein</fullName>
    </submittedName>
</protein>
<name>A0A8H7NT04_9APHY</name>
<dbReference type="EMBL" id="JADOXO010000768">
    <property type="protein sequence ID" value="KAF9800512.1"/>
    <property type="molecule type" value="Genomic_DNA"/>
</dbReference>
<evidence type="ECO:0000313" key="1">
    <source>
        <dbReference type="EMBL" id="KAF9800512.1"/>
    </source>
</evidence>
<gene>
    <name evidence="1" type="ORF">IEO21_10348</name>
</gene>
<reference evidence="1" key="1">
    <citation type="submission" date="2020-11" db="EMBL/GenBank/DDBJ databases">
        <authorList>
            <person name="Koelle M."/>
            <person name="Horta M.A.C."/>
            <person name="Nowrousian M."/>
            <person name="Ohm R.A."/>
            <person name="Benz P."/>
            <person name="Pilgard A."/>
        </authorList>
    </citation>
    <scope>NUCLEOTIDE SEQUENCE</scope>
    <source>
        <strain evidence="1">FPRL280</strain>
    </source>
</reference>
<organism evidence="1 2">
    <name type="scientific">Rhodonia placenta</name>
    <dbReference type="NCBI Taxonomy" id="104341"/>
    <lineage>
        <taxon>Eukaryota</taxon>
        <taxon>Fungi</taxon>
        <taxon>Dikarya</taxon>
        <taxon>Basidiomycota</taxon>
        <taxon>Agaricomycotina</taxon>
        <taxon>Agaricomycetes</taxon>
        <taxon>Polyporales</taxon>
        <taxon>Adustoporiaceae</taxon>
        <taxon>Rhodonia</taxon>
    </lineage>
</organism>
<dbReference type="Proteomes" id="UP000639403">
    <property type="component" value="Unassembled WGS sequence"/>
</dbReference>
<dbReference type="AlphaFoldDB" id="A0A8H7NT04"/>
<evidence type="ECO:0000313" key="2">
    <source>
        <dbReference type="Proteomes" id="UP000639403"/>
    </source>
</evidence>
<proteinExistence type="predicted"/>
<accession>A0A8H7NT04</accession>